<dbReference type="RefSeq" id="WP_348862677.1">
    <property type="nucleotide sequence ID" value="NZ_JBEAAL010000005.1"/>
</dbReference>
<sequence length="137" mass="15881">MRGGKPKIISRARSLRQFDNDAEAKLWDELRGRRLNGFKFVRQFPVGPYFADFVCRERRLVIEVDGSQHADSEYDRQRDQFMTTQGWSVVRFWNVDVLNEMGPVLETVVAILDGRLREPVEAYDLRFIPAGVDCSSP</sequence>
<dbReference type="Pfam" id="PF04480">
    <property type="entry name" value="DUF559"/>
    <property type="match status" value="1"/>
</dbReference>
<dbReference type="Gene3D" id="3.40.960.10">
    <property type="entry name" value="VSR Endonuclease"/>
    <property type="match status" value="1"/>
</dbReference>
<dbReference type="Proteomes" id="UP001496627">
    <property type="component" value="Unassembled WGS sequence"/>
</dbReference>
<dbReference type="InterPro" id="IPR007569">
    <property type="entry name" value="DUF559"/>
</dbReference>
<dbReference type="InterPro" id="IPR011335">
    <property type="entry name" value="Restrct_endonuc-II-like"/>
</dbReference>
<gene>
    <name evidence="2" type="ORF">ABK249_09285</name>
</gene>
<organism evidence="2 3">
    <name type="scientific">Neorhizobium phenanthreniclasticum</name>
    <dbReference type="NCBI Taxonomy" id="3157917"/>
    <lineage>
        <taxon>Bacteria</taxon>
        <taxon>Pseudomonadati</taxon>
        <taxon>Pseudomonadota</taxon>
        <taxon>Alphaproteobacteria</taxon>
        <taxon>Hyphomicrobiales</taxon>
        <taxon>Rhizobiaceae</taxon>
        <taxon>Rhizobium/Agrobacterium group</taxon>
        <taxon>Neorhizobium</taxon>
    </lineage>
</organism>
<dbReference type="EMBL" id="JBEAAL010000005">
    <property type="protein sequence ID" value="MEQ1405122.1"/>
    <property type="molecule type" value="Genomic_DNA"/>
</dbReference>
<feature type="domain" description="DUF559" evidence="1">
    <location>
        <begin position="9"/>
        <end position="112"/>
    </location>
</feature>
<comment type="caution">
    <text evidence="2">The sequence shown here is derived from an EMBL/GenBank/DDBJ whole genome shotgun (WGS) entry which is preliminary data.</text>
</comment>
<evidence type="ECO:0000313" key="3">
    <source>
        <dbReference type="Proteomes" id="UP001496627"/>
    </source>
</evidence>
<name>A0ABV0LZU5_9HYPH</name>
<evidence type="ECO:0000259" key="1">
    <source>
        <dbReference type="Pfam" id="PF04480"/>
    </source>
</evidence>
<dbReference type="PANTHER" id="PTHR38590:SF1">
    <property type="entry name" value="BLL0828 PROTEIN"/>
    <property type="match status" value="1"/>
</dbReference>
<proteinExistence type="predicted"/>
<dbReference type="SUPFAM" id="SSF52980">
    <property type="entry name" value="Restriction endonuclease-like"/>
    <property type="match status" value="1"/>
</dbReference>
<protein>
    <submittedName>
        <fullName evidence="2">DUF559 domain-containing protein</fullName>
    </submittedName>
</protein>
<dbReference type="InterPro" id="IPR047216">
    <property type="entry name" value="Endonuclease_DUF559_bact"/>
</dbReference>
<reference evidence="2 3" key="1">
    <citation type="submission" date="2024-05" db="EMBL/GenBank/DDBJ databases">
        <title>Neorhizobium sp. Rsf11, a plant growth promoting and heavy metal resistant PAH-degrader.</title>
        <authorList>
            <person name="Golubev S.N."/>
            <person name="Muratova A.Y."/>
            <person name="Markelova M.I."/>
        </authorList>
    </citation>
    <scope>NUCLEOTIDE SEQUENCE [LARGE SCALE GENOMIC DNA]</scope>
    <source>
        <strain evidence="2 3">Rsf11</strain>
    </source>
</reference>
<accession>A0ABV0LZU5</accession>
<dbReference type="PANTHER" id="PTHR38590">
    <property type="entry name" value="BLL0828 PROTEIN"/>
    <property type="match status" value="1"/>
</dbReference>
<keyword evidence="3" id="KW-1185">Reference proteome</keyword>
<evidence type="ECO:0000313" key="2">
    <source>
        <dbReference type="EMBL" id="MEQ1405122.1"/>
    </source>
</evidence>
<dbReference type="CDD" id="cd01038">
    <property type="entry name" value="Endonuclease_DUF559"/>
    <property type="match status" value="1"/>
</dbReference>